<proteinExistence type="predicted"/>
<accession>A0A3B0W6G0</accession>
<keyword evidence="12" id="KW-0132">Cell division</keyword>
<evidence type="ECO:0000256" key="6">
    <source>
        <dbReference type="ARBA" id="ARBA00022833"/>
    </source>
</evidence>
<dbReference type="CDD" id="cd06163">
    <property type="entry name" value="S2P-M50_PDZ_RseP-like"/>
    <property type="match status" value="2"/>
</dbReference>
<evidence type="ECO:0000259" key="11">
    <source>
        <dbReference type="Pfam" id="PF02163"/>
    </source>
</evidence>
<evidence type="ECO:0000256" key="9">
    <source>
        <dbReference type="ARBA" id="ARBA00023136"/>
    </source>
</evidence>
<sequence>MMMTILGSIFWLIITLGVLVTFHELGHFWVARLFKVKVLRFCVGFGKPIWSRFDQHGTEIAVAPIPLGGYVKLLDVRDCDVPADELQYAYNHKPYWQKMLIMFAGPAFNFILAFFLYWLMFVVGKDEIQPTIGEPTQIMQQAGFVEKDQLKKIDGQTIRTWSDVSLSLITAGIDRRDIEVEVETGSGTIINRTLPLSAIPTGVAEEKLIEHIGLQAYRIPLAAKMSELDADLPAAKSGLLAGDEIVRINDVEIADWYDAVEVVSQIEQGPIQVDFIRNQAQQSITVPALMADPDNPERKVLGIRPDSPTESDRAYYNNLFFSLSYGPIESIPQAFLQISKITSKSLEMMWKLVTGKASIKNLSGPITIAQVANDSAARGFSWYLSFLALVSLSLGIINLLPIPMLDGGQMLFLSIEKIKGSPLSEQFEMKAQFIGMFMLISLMSLAFYNDILRSVS</sequence>
<comment type="cofactor">
    <cofactor evidence="1">
        <name>Zn(2+)</name>
        <dbReference type="ChEBI" id="CHEBI:29105"/>
    </cofactor>
</comment>
<reference evidence="12" key="1">
    <citation type="submission" date="2018-06" db="EMBL/GenBank/DDBJ databases">
        <authorList>
            <person name="Zhirakovskaya E."/>
        </authorList>
    </citation>
    <scope>NUCLEOTIDE SEQUENCE</scope>
</reference>
<dbReference type="NCBIfam" id="TIGR00054">
    <property type="entry name" value="RIP metalloprotease RseP"/>
    <property type="match status" value="1"/>
</dbReference>
<feature type="domain" description="Peptidase M50" evidence="11">
    <location>
        <begin position="12"/>
        <end position="441"/>
    </location>
</feature>
<organism evidence="12">
    <name type="scientific">hydrothermal vent metagenome</name>
    <dbReference type="NCBI Taxonomy" id="652676"/>
    <lineage>
        <taxon>unclassified sequences</taxon>
        <taxon>metagenomes</taxon>
        <taxon>ecological metagenomes</taxon>
    </lineage>
</organism>
<gene>
    <name evidence="12" type="ORF">MNBD_GAMMA02-1069</name>
</gene>
<dbReference type="InterPro" id="IPR008915">
    <property type="entry name" value="Peptidase_M50"/>
</dbReference>
<evidence type="ECO:0000256" key="2">
    <source>
        <dbReference type="ARBA" id="ARBA00004141"/>
    </source>
</evidence>
<dbReference type="GO" id="GO:0016020">
    <property type="term" value="C:membrane"/>
    <property type="evidence" value="ECO:0007669"/>
    <property type="project" value="UniProtKB-SubCell"/>
</dbReference>
<protein>
    <submittedName>
        <fullName evidence="12">Intramembrane protease RasP/YluC, implicated in cell division based on FtsL cleavage</fullName>
    </submittedName>
</protein>
<keyword evidence="7 10" id="KW-1133">Transmembrane helix</keyword>
<comment type="subcellular location">
    <subcellularLocation>
        <location evidence="2">Membrane</location>
        <topology evidence="2">Multi-pass membrane protein</topology>
    </subcellularLocation>
</comment>
<dbReference type="GO" id="GO:0004222">
    <property type="term" value="F:metalloendopeptidase activity"/>
    <property type="evidence" value="ECO:0007669"/>
    <property type="project" value="InterPro"/>
</dbReference>
<evidence type="ECO:0000256" key="1">
    <source>
        <dbReference type="ARBA" id="ARBA00001947"/>
    </source>
</evidence>
<evidence type="ECO:0000256" key="10">
    <source>
        <dbReference type="SAM" id="Phobius"/>
    </source>
</evidence>
<dbReference type="Gene3D" id="2.30.42.10">
    <property type="match status" value="2"/>
</dbReference>
<dbReference type="GO" id="GO:0006508">
    <property type="term" value="P:proteolysis"/>
    <property type="evidence" value="ECO:0007669"/>
    <property type="project" value="UniProtKB-KW"/>
</dbReference>
<evidence type="ECO:0000256" key="3">
    <source>
        <dbReference type="ARBA" id="ARBA00022670"/>
    </source>
</evidence>
<evidence type="ECO:0000313" key="12">
    <source>
        <dbReference type="EMBL" id="VAW47933.1"/>
    </source>
</evidence>
<evidence type="ECO:0000256" key="5">
    <source>
        <dbReference type="ARBA" id="ARBA00022801"/>
    </source>
</evidence>
<dbReference type="SUPFAM" id="SSF50156">
    <property type="entry name" value="PDZ domain-like"/>
    <property type="match status" value="2"/>
</dbReference>
<keyword evidence="12" id="KW-0131">Cell cycle</keyword>
<keyword evidence="5" id="KW-0378">Hydrolase</keyword>
<dbReference type="PANTHER" id="PTHR42837">
    <property type="entry name" value="REGULATOR OF SIGMA-E PROTEASE RSEP"/>
    <property type="match status" value="1"/>
</dbReference>
<keyword evidence="6" id="KW-0862">Zinc</keyword>
<dbReference type="InterPro" id="IPR036034">
    <property type="entry name" value="PDZ_sf"/>
</dbReference>
<feature type="transmembrane region" description="Helical" evidence="10">
    <location>
        <begin position="6"/>
        <end position="30"/>
    </location>
</feature>
<feature type="transmembrane region" description="Helical" evidence="10">
    <location>
        <begin position="431"/>
        <end position="448"/>
    </location>
</feature>
<evidence type="ECO:0000256" key="7">
    <source>
        <dbReference type="ARBA" id="ARBA00022989"/>
    </source>
</evidence>
<name>A0A3B0W6G0_9ZZZZ</name>
<keyword evidence="8" id="KW-0482">Metalloprotease</keyword>
<evidence type="ECO:0000256" key="4">
    <source>
        <dbReference type="ARBA" id="ARBA00022692"/>
    </source>
</evidence>
<feature type="transmembrane region" description="Helical" evidence="10">
    <location>
        <begin position="380"/>
        <end position="400"/>
    </location>
</feature>
<evidence type="ECO:0000256" key="8">
    <source>
        <dbReference type="ARBA" id="ARBA00023049"/>
    </source>
</evidence>
<keyword evidence="3 12" id="KW-0645">Protease</keyword>
<keyword evidence="9 10" id="KW-0472">Membrane</keyword>
<dbReference type="InterPro" id="IPR004387">
    <property type="entry name" value="Pept_M50_Zn"/>
</dbReference>
<dbReference type="GO" id="GO:0051301">
    <property type="term" value="P:cell division"/>
    <property type="evidence" value="ECO:0007669"/>
    <property type="project" value="UniProtKB-KW"/>
</dbReference>
<dbReference type="Pfam" id="PF02163">
    <property type="entry name" value="Peptidase_M50"/>
    <property type="match status" value="1"/>
</dbReference>
<dbReference type="EMBL" id="UOFA01000377">
    <property type="protein sequence ID" value="VAW47933.1"/>
    <property type="molecule type" value="Genomic_DNA"/>
</dbReference>
<feature type="transmembrane region" description="Helical" evidence="10">
    <location>
        <begin position="100"/>
        <end position="120"/>
    </location>
</feature>
<dbReference type="AlphaFoldDB" id="A0A3B0W6G0"/>
<keyword evidence="4 10" id="KW-0812">Transmembrane</keyword>
<dbReference type="PANTHER" id="PTHR42837:SF2">
    <property type="entry name" value="MEMBRANE METALLOPROTEASE ARASP2, CHLOROPLASTIC-RELATED"/>
    <property type="match status" value="1"/>
</dbReference>